<dbReference type="Proteomes" id="UP000199377">
    <property type="component" value="Unassembled WGS sequence"/>
</dbReference>
<dbReference type="PANTHER" id="PTHR28047:SF5">
    <property type="entry name" value="PROTEIN DCG1"/>
    <property type="match status" value="1"/>
</dbReference>
<evidence type="ECO:0000313" key="3">
    <source>
        <dbReference type="Proteomes" id="UP000199377"/>
    </source>
</evidence>
<dbReference type="Pfam" id="PF01177">
    <property type="entry name" value="Asp_Glu_race"/>
    <property type="match status" value="1"/>
</dbReference>
<dbReference type="OrthoDB" id="9791723at2"/>
<dbReference type="Gene3D" id="3.40.50.12500">
    <property type="match status" value="1"/>
</dbReference>
<dbReference type="InterPro" id="IPR015942">
    <property type="entry name" value="Asp/Glu/hydantoin_racemase"/>
</dbReference>
<dbReference type="InterPro" id="IPR053714">
    <property type="entry name" value="Iso_Racemase_Enz_sf"/>
</dbReference>
<comment type="similarity">
    <text evidence="1">Belongs to the HyuE racemase family.</text>
</comment>
<dbReference type="PANTHER" id="PTHR28047">
    <property type="entry name" value="PROTEIN DCG1"/>
    <property type="match status" value="1"/>
</dbReference>
<evidence type="ECO:0000256" key="1">
    <source>
        <dbReference type="ARBA" id="ARBA00038414"/>
    </source>
</evidence>
<accession>A0A1I3BI77</accession>
<sequence>MTRGSPKGPIVVVNPNSNEDVTQGMREALAGFALPGGPAIECVTLTEGPFGVETQEDSDSVVMPLARMAKERTDASGFVIACYSDPGLEVCRSVASCPVFGIQESAVLTAMSRADLFGSIALSPKSILRHRPYMRRMGVLGRLANIRPLNMSVAQSHAPESFPRIVEVGEALKADGAGAILLGCAGMAGHRVALEAALGVPVIDPVQAATGMALAQALVAG</sequence>
<organism evidence="2 3">
    <name type="scientific">Albimonas pacifica</name>
    <dbReference type="NCBI Taxonomy" id="1114924"/>
    <lineage>
        <taxon>Bacteria</taxon>
        <taxon>Pseudomonadati</taxon>
        <taxon>Pseudomonadota</taxon>
        <taxon>Alphaproteobacteria</taxon>
        <taxon>Rhodobacterales</taxon>
        <taxon>Paracoccaceae</taxon>
        <taxon>Albimonas</taxon>
    </lineage>
</organism>
<reference evidence="2 3" key="1">
    <citation type="submission" date="2016-10" db="EMBL/GenBank/DDBJ databases">
        <authorList>
            <person name="de Groot N.N."/>
        </authorList>
    </citation>
    <scope>NUCLEOTIDE SEQUENCE [LARGE SCALE GENOMIC DNA]</scope>
    <source>
        <strain evidence="2 3">CGMCC 1.11030</strain>
    </source>
</reference>
<name>A0A1I3BI77_9RHOB</name>
<dbReference type="STRING" id="1114924.SAMN05216258_101101"/>
<dbReference type="RefSeq" id="WP_092856702.1">
    <property type="nucleotide sequence ID" value="NZ_FOQH01000001.1"/>
</dbReference>
<dbReference type="EMBL" id="FOQH01000001">
    <property type="protein sequence ID" value="SFH61860.1"/>
    <property type="molecule type" value="Genomic_DNA"/>
</dbReference>
<evidence type="ECO:0000313" key="2">
    <source>
        <dbReference type="EMBL" id="SFH61860.1"/>
    </source>
</evidence>
<dbReference type="InterPro" id="IPR052186">
    <property type="entry name" value="Hydantoin_racemase-like"/>
</dbReference>
<proteinExistence type="inferred from homology"/>
<dbReference type="AlphaFoldDB" id="A0A1I3BI77"/>
<protein>
    <submittedName>
        <fullName evidence="2">Asp/Glu/hydantoin racemase</fullName>
    </submittedName>
</protein>
<gene>
    <name evidence="2" type="ORF">SAMN05216258_101101</name>
</gene>
<dbReference type="GO" id="GO:0047661">
    <property type="term" value="F:amino-acid racemase activity"/>
    <property type="evidence" value="ECO:0007669"/>
    <property type="project" value="InterPro"/>
</dbReference>
<keyword evidence="3" id="KW-1185">Reference proteome</keyword>